<evidence type="ECO:0000313" key="2">
    <source>
        <dbReference type="Proteomes" id="UP000034324"/>
    </source>
</evidence>
<organism evidence="1 2">
    <name type="scientific">Candidatus Daviesbacteria bacterium GW2011_GWF2_38_6</name>
    <dbReference type="NCBI Taxonomy" id="1618432"/>
    <lineage>
        <taxon>Bacteria</taxon>
        <taxon>Candidatus Daviesiibacteriota</taxon>
    </lineage>
</organism>
<dbReference type="EMBL" id="LBVC01000030">
    <property type="protein sequence ID" value="KKQ78092.1"/>
    <property type="molecule type" value="Genomic_DNA"/>
</dbReference>
<dbReference type="AlphaFoldDB" id="A0A0G0KH90"/>
<name>A0A0G0KH90_9BACT</name>
<dbReference type="Proteomes" id="UP000034324">
    <property type="component" value="Unassembled WGS sequence"/>
</dbReference>
<evidence type="ECO:0000313" key="1">
    <source>
        <dbReference type="EMBL" id="KKQ78092.1"/>
    </source>
</evidence>
<accession>A0A0G0KH90</accession>
<comment type="caution">
    <text evidence="1">The sequence shown here is derived from an EMBL/GenBank/DDBJ whole genome shotgun (WGS) entry which is preliminary data.</text>
</comment>
<gene>
    <name evidence="1" type="ORF">US99_C0030G0008</name>
</gene>
<reference evidence="1 2" key="1">
    <citation type="journal article" date="2015" name="Nature">
        <title>rRNA introns, odd ribosomes, and small enigmatic genomes across a large radiation of phyla.</title>
        <authorList>
            <person name="Brown C.T."/>
            <person name="Hug L.A."/>
            <person name="Thomas B.C."/>
            <person name="Sharon I."/>
            <person name="Castelle C.J."/>
            <person name="Singh A."/>
            <person name="Wilkins M.J."/>
            <person name="Williams K.H."/>
            <person name="Banfield J.F."/>
        </authorList>
    </citation>
    <scope>NUCLEOTIDE SEQUENCE [LARGE SCALE GENOMIC DNA]</scope>
</reference>
<protein>
    <submittedName>
        <fullName evidence="1">Uncharacterized protein</fullName>
    </submittedName>
</protein>
<sequence length="248" mass="28351">MIKRVEDERSETGFQVKIDNTYSIFLLLQNQRPFLSDTGLSEDLSKTDLDGEFLDAESTEISLYPNDDPDNPFYHLSSSLFLANPEISKPPLGYYSSERFRRIKELLTRQKLTVGISILPSGIQTLLIEGDRNAQIGVDFGFPSLEAYGTHVREVVTKAKSAMIRRIYFQATVRNSQKPNQTIELTLQDKNSGSLQLRDEQEFTEDLNFYAQTYERVIRALYQEKGLPLPNRAITLKSPYDISNPLKL</sequence>
<proteinExistence type="predicted"/>